<name>A0A382X975_9ZZZZ</name>
<dbReference type="InterPro" id="IPR050085">
    <property type="entry name" value="AGPR"/>
</dbReference>
<dbReference type="PANTHER" id="PTHR32338">
    <property type="entry name" value="N-ACETYL-GAMMA-GLUTAMYL-PHOSPHATE REDUCTASE, CHLOROPLASTIC-RELATED-RELATED"/>
    <property type="match status" value="1"/>
</dbReference>
<evidence type="ECO:0000313" key="3">
    <source>
        <dbReference type="EMBL" id="SVD67424.1"/>
    </source>
</evidence>
<dbReference type="Gene3D" id="3.40.50.720">
    <property type="entry name" value="NAD(P)-binding Rossmann-like Domain"/>
    <property type="match status" value="1"/>
</dbReference>
<gene>
    <name evidence="3" type="ORF">METZ01_LOCUS420278</name>
</gene>
<dbReference type="SMART" id="SM00859">
    <property type="entry name" value="Semialdhyde_dh"/>
    <property type="match status" value="1"/>
</dbReference>
<proteinExistence type="predicted"/>
<reference evidence="3" key="1">
    <citation type="submission" date="2018-05" db="EMBL/GenBank/DDBJ databases">
        <authorList>
            <person name="Lanie J.A."/>
            <person name="Ng W.-L."/>
            <person name="Kazmierczak K.M."/>
            <person name="Andrzejewski T.M."/>
            <person name="Davidsen T.M."/>
            <person name="Wayne K.J."/>
            <person name="Tettelin H."/>
            <person name="Glass J.I."/>
            <person name="Rusch D."/>
            <person name="Podicherti R."/>
            <person name="Tsui H.-C.T."/>
            <person name="Winkler M.E."/>
        </authorList>
    </citation>
    <scope>NUCLEOTIDE SEQUENCE</scope>
</reference>
<dbReference type="EMBL" id="UINC01165818">
    <property type="protein sequence ID" value="SVD67424.1"/>
    <property type="molecule type" value="Genomic_DNA"/>
</dbReference>
<dbReference type="AlphaFoldDB" id="A0A382X975"/>
<feature type="non-terminal residue" evidence="3">
    <location>
        <position position="134"/>
    </location>
</feature>
<keyword evidence="1" id="KW-0028">Amino-acid biosynthesis</keyword>
<dbReference type="GO" id="GO:0006526">
    <property type="term" value="P:L-arginine biosynthetic process"/>
    <property type="evidence" value="ECO:0007669"/>
    <property type="project" value="UniProtKB-KW"/>
</dbReference>
<organism evidence="3">
    <name type="scientific">marine metagenome</name>
    <dbReference type="NCBI Taxonomy" id="408172"/>
    <lineage>
        <taxon>unclassified sequences</taxon>
        <taxon>metagenomes</taxon>
        <taxon>ecological metagenomes</taxon>
    </lineage>
</organism>
<feature type="domain" description="Semialdehyde dehydrogenase NAD-binding" evidence="2">
    <location>
        <begin position="12"/>
        <end position="134"/>
    </location>
</feature>
<evidence type="ECO:0000256" key="1">
    <source>
        <dbReference type="ARBA" id="ARBA00022571"/>
    </source>
</evidence>
<accession>A0A382X975</accession>
<dbReference type="PANTHER" id="PTHR32338:SF10">
    <property type="entry name" value="N-ACETYL-GAMMA-GLUTAMYL-PHOSPHATE REDUCTASE, CHLOROPLASTIC-RELATED"/>
    <property type="match status" value="1"/>
</dbReference>
<dbReference type="GO" id="GO:0051287">
    <property type="term" value="F:NAD binding"/>
    <property type="evidence" value="ECO:0007669"/>
    <property type="project" value="InterPro"/>
</dbReference>
<dbReference type="GO" id="GO:0016620">
    <property type="term" value="F:oxidoreductase activity, acting on the aldehyde or oxo group of donors, NAD or NADP as acceptor"/>
    <property type="evidence" value="ECO:0007669"/>
    <property type="project" value="InterPro"/>
</dbReference>
<dbReference type="Pfam" id="PF01118">
    <property type="entry name" value="Semialdhyde_dh"/>
    <property type="match status" value="1"/>
</dbReference>
<dbReference type="InterPro" id="IPR036291">
    <property type="entry name" value="NAD(P)-bd_dom_sf"/>
</dbReference>
<keyword evidence="1" id="KW-0055">Arginine biosynthesis</keyword>
<dbReference type="SUPFAM" id="SSF51735">
    <property type="entry name" value="NAD(P)-binding Rossmann-fold domains"/>
    <property type="match status" value="1"/>
</dbReference>
<sequence length="134" mass="14972">MSESNSNMQTVNVAVIGASGYTGLELIRFLLIHPKYRILALTADSHAGKKIGDVFQHLNSYNLPSLIKVEDVDFSKIDAVFCCVPNGTSQNIISNIPDNIKVCDLSADFRFDDIKLYEKTYNQKHLAHNLQEKA</sequence>
<protein>
    <recommendedName>
        <fullName evidence="2">Semialdehyde dehydrogenase NAD-binding domain-containing protein</fullName>
    </recommendedName>
</protein>
<dbReference type="InterPro" id="IPR000534">
    <property type="entry name" value="Semialdehyde_DH_NAD-bd"/>
</dbReference>
<evidence type="ECO:0000259" key="2">
    <source>
        <dbReference type="SMART" id="SM00859"/>
    </source>
</evidence>
<dbReference type="CDD" id="cd17895">
    <property type="entry name" value="AGPR_1_N"/>
    <property type="match status" value="1"/>
</dbReference>